<keyword evidence="1" id="KW-0812">Transmembrane</keyword>
<keyword evidence="1" id="KW-0472">Membrane</keyword>
<feature type="transmembrane region" description="Helical" evidence="1">
    <location>
        <begin position="7"/>
        <end position="25"/>
    </location>
</feature>
<evidence type="ECO:0000313" key="3">
    <source>
        <dbReference type="Proteomes" id="UP001236652"/>
    </source>
</evidence>
<name>A0ABY8V0E5_9BACI</name>
<feature type="transmembrane region" description="Helical" evidence="1">
    <location>
        <begin position="68"/>
        <end position="88"/>
    </location>
</feature>
<proteinExistence type="predicted"/>
<evidence type="ECO:0008006" key="4">
    <source>
        <dbReference type="Google" id="ProtNLM"/>
    </source>
</evidence>
<dbReference type="RefSeq" id="WP_231418169.1">
    <property type="nucleotide sequence ID" value="NZ_CP126446.1"/>
</dbReference>
<evidence type="ECO:0000313" key="2">
    <source>
        <dbReference type="EMBL" id="WIF99214.1"/>
    </source>
</evidence>
<accession>A0ABY8V0E5</accession>
<feature type="transmembrane region" description="Helical" evidence="1">
    <location>
        <begin position="94"/>
        <end position="116"/>
    </location>
</feature>
<evidence type="ECO:0000256" key="1">
    <source>
        <dbReference type="SAM" id="Phobius"/>
    </source>
</evidence>
<keyword evidence="3" id="KW-1185">Reference proteome</keyword>
<keyword evidence="1" id="KW-1133">Transmembrane helix</keyword>
<dbReference type="EMBL" id="CP126446">
    <property type="protein sequence ID" value="WIF99214.1"/>
    <property type="molecule type" value="Genomic_DNA"/>
</dbReference>
<dbReference type="Proteomes" id="UP001236652">
    <property type="component" value="Chromosome"/>
</dbReference>
<gene>
    <name evidence="2" type="ORF">QNI29_06020</name>
</gene>
<organism evidence="2 3">
    <name type="scientific">Pontibacillus chungwhensis</name>
    <dbReference type="NCBI Taxonomy" id="265426"/>
    <lineage>
        <taxon>Bacteria</taxon>
        <taxon>Bacillati</taxon>
        <taxon>Bacillota</taxon>
        <taxon>Bacilli</taxon>
        <taxon>Bacillales</taxon>
        <taxon>Bacillaceae</taxon>
        <taxon>Pontibacillus</taxon>
    </lineage>
</organism>
<sequence length="129" mass="14285">MLLLGNILYILFSGWIALGGYRYLLMLPGGFVMNLGIGLVLIIGLYITAWVMVGRIQRKKQLFTMRKVCIAMIPNLLVTVLLYVNSYYAHLGFISLHIANLVLVSIFVIPIMVKIIGEPLDDGKSSALG</sequence>
<feature type="transmembrane region" description="Helical" evidence="1">
    <location>
        <begin position="31"/>
        <end position="56"/>
    </location>
</feature>
<protein>
    <recommendedName>
        <fullName evidence="4">Integral membrane protein</fullName>
    </recommendedName>
</protein>
<reference evidence="2 3" key="1">
    <citation type="submission" date="2023-05" db="EMBL/GenBank/DDBJ databases">
        <title>Comparative genomics reveals the evidence of polycyclic aromatic hydrocarbons degradation in moderately halophilic genus Pontibacillus.</title>
        <authorList>
            <person name="Yang H."/>
            <person name="Qian Z."/>
        </authorList>
    </citation>
    <scope>NUCLEOTIDE SEQUENCE [LARGE SCALE GENOMIC DNA]</scope>
    <source>
        <strain evidence="3">HN14</strain>
    </source>
</reference>